<sequence length="206" mass="23336">MQPNHFSLFACAGLETAIAQLQAQDKGEYARLKQLHGKVFRIQLTQVEWPLYFVFAKQIQVLNAYEGEVDVSISADVTTLYKVTDGDSLTELIKEDKLTLDGDINLLQSFSHYLRHIELDFAEPLSKYIGDAPTHLLISGAQQLASTAKDIFYKSRSHVGQLTTEEYRLAPHQIEFIHFRDNLEELADNTNAIADRIASLREKITP</sequence>
<organism evidence="3 4">
    <name type="scientific">Shewanella japonica</name>
    <dbReference type="NCBI Taxonomy" id="93973"/>
    <lineage>
        <taxon>Bacteria</taxon>
        <taxon>Pseudomonadati</taxon>
        <taxon>Pseudomonadota</taxon>
        <taxon>Gammaproteobacteria</taxon>
        <taxon>Alteromonadales</taxon>
        <taxon>Shewanellaceae</taxon>
        <taxon>Shewanella</taxon>
    </lineage>
</organism>
<dbReference type="InterPro" id="IPR038989">
    <property type="entry name" value="UbiJ"/>
</dbReference>
<proteinExistence type="inferred from homology"/>
<dbReference type="RefSeq" id="WP_055023561.1">
    <property type="nucleotide sequence ID" value="NZ_CP020472.1"/>
</dbReference>
<dbReference type="EMBL" id="CP020472">
    <property type="protein sequence ID" value="ARD23978.1"/>
    <property type="molecule type" value="Genomic_DNA"/>
</dbReference>
<dbReference type="InterPro" id="IPR003033">
    <property type="entry name" value="SCP2_sterol-bd_dom"/>
</dbReference>
<name>A0ABN4YHI4_9GAMM</name>
<comment type="pathway">
    <text evidence="1">Cofactor biosynthesis; ubiquinone biosynthesis.</text>
</comment>
<comment type="function">
    <text evidence="1">Required for ubiquinone (coenzyme Q) biosynthesis. Binds hydrophobic ubiquinone biosynthetic intermediates via its SCP2 domain and is essential for the stability of the Ubi complex. May constitute a docking platform where Ubi enzymes assemble and access their SCP2-bound polyprenyl substrates.</text>
</comment>
<keyword evidence="1" id="KW-0963">Cytoplasm</keyword>
<evidence type="ECO:0000256" key="1">
    <source>
        <dbReference type="HAMAP-Rule" id="MF_02215"/>
    </source>
</evidence>
<dbReference type="InterPro" id="IPR036527">
    <property type="entry name" value="SCP2_sterol-bd_dom_sf"/>
</dbReference>
<feature type="domain" description="SCP2" evidence="2">
    <location>
        <begin position="19"/>
        <end position="114"/>
    </location>
</feature>
<dbReference type="PANTHER" id="PTHR38693:SF1">
    <property type="entry name" value="UBIQUINONE BIOSYNTHESIS ACCESSORY FACTOR UBIJ"/>
    <property type="match status" value="1"/>
</dbReference>
<keyword evidence="1" id="KW-0831">Ubiquinone biosynthesis</keyword>
<evidence type="ECO:0000259" key="2">
    <source>
        <dbReference type="Pfam" id="PF02036"/>
    </source>
</evidence>
<dbReference type="SUPFAM" id="SSF55718">
    <property type="entry name" value="SCP-like"/>
    <property type="match status" value="1"/>
</dbReference>
<protein>
    <recommendedName>
        <fullName evidence="1">Ubiquinone biosynthesis accessory factor UbiJ</fullName>
    </recommendedName>
</protein>
<comment type="similarity">
    <text evidence="1">Belongs to the UbiJ family.</text>
</comment>
<accession>A0ABN4YHI4</accession>
<reference evidence="3 4" key="1">
    <citation type="submission" date="2017-03" db="EMBL/GenBank/DDBJ databases">
        <title>Genome sequencing of Shewanella japonica KCTC 22435.</title>
        <authorList>
            <person name="Kim K.M."/>
        </authorList>
    </citation>
    <scope>NUCLEOTIDE SEQUENCE [LARGE SCALE GENOMIC DNA]</scope>
    <source>
        <strain evidence="3 4">KCTC 22435</strain>
    </source>
</reference>
<evidence type="ECO:0000313" key="3">
    <source>
        <dbReference type="EMBL" id="ARD23978.1"/>
    </source>
</evidence>
<dbReference type="Proteomes" id="UP000191820">
    <property type="component" value="Chromosome"/>
</dbReference>
<dbReference type="PANTHER" id="PTHR38693">
    <property type="entry name" value="UBIQUINONE BIOSYNTHESIS PROTEIN UBIJ"/>
    <property type="match status" value="1"/>
</dbReference>
<gene>
    <name evidence="1" type="primary">ubiJ</name>
    <name evidence="3" type="ORF">SJ2017_3737</name>
</gene>
<dbReference type="Pfam" id="PF02036">
    <property type="entry name" value="SCP2"/>
    <property type="match status" value="1"/>
</dbReference>
<dbReference type="HAMAP" id="MF_02215">
    <property type="entry name" value="UbiJ"/>
    <property type="match status" value="1"/>
</dbReference>
<comment type="subcellular location">
    <subcellularLocation>
        <location evidence="1">Cytoplasm</location>
    </subcellularLocation>
</comment>
<keyword evidence="4" id="KW-1185">Reference proteome</keyword>
<evidence type="ECO:0000313" key="4">
    <source>
        <dbReference type="Proteomes" id="UP000191820"/>
    </source>
</evidence>